<dbReference type="PIRSF" id="PIRSF029598">
    <property type="entry name" value="PsiE"/>
    <property type="match status" value="1"/>
</dbReference>
<dbReference type="RefSeq" id="WP_200589419.1">
    <property type="nucleotide sequence ID" value="NZ_JAEPBG010000001.1"/>
</dbReference>
<dbReference type="InterPro" id="IPR009315">
    <property type="entry name" value="P_starv_induced_PsiE"/>
</dbReference>
<keyword evidence="5 8" id="KW-0812">Transmembrane</keyword>
<evidence type="ECO:0000256" key="1">
    <source>
        <dbReference type="ARBA" id="ARBA00004429"/>
    </source>
</evidence>
<reference evidence="9" key="1">
    <citation type="submission" date="2021-01" db="EMBL/GenBank/DDBJ databases">
        <title>Genome sequence of strain Noviherbaspirillum sp. DKR-6.</title>
        <authorList>
            <person name="Chaudhary D.K."/>
        </authorList>
    </citation>
    <scope>NUCLEOTIDE SEQUENCE</scope>
    <source>
        <strain evidence="9">DKR-6</strain>
    </source>
</reference>
<evidence type="ECO:0000313" key="9">
    <source>
        <dbReference type="EMBL" id="MBK4733003.1"/>
    </source>
</evidence>
<name>A0A934W5A8_9BURK</name>
<feature type="transmembrane region" description="Helical" evidence="8">
    <location>
        <begin position="78"/>
        <end position="95"/>
    </location>
</feature>
<dbReference type="AlphaFoldDB" id="A0A934W5A8"/>
<evidence type="ECO:0000256" key="2">
    <source>
        <dbReference type="ARBA" id="ARBA00005632"/>
    </source>
</evidence>
<comment type="similarity">
    <text evidence="2">Belongs to the PsiE family.</text>
</comment>
<dbReference type="Proteomes" id="UP000622890">
    <property type="component" value="Unassembled WGS sequence"/>
</dbReference>
<keyword evidence="6 8" id="KW-1133">Transmembrane helix</keyword>
<keyword evidence="4" id="KW-1003">Cell membrane</keyword>
<accession>A0A934W5A8</accession>
<keyword evidence="10" id="KW-1185">Reference proteome</keyword>
<dbReference type="PANTHER" id="PTHR37819:SF1">
    <property type="entry name" value="PROTEIN PSIE"/>
    <property type="match status" value="1"/>
</dbReference>
<dbReference type="GO" id="GO:0005886">
    <property type="term" value="C:plasma membrane"/>
    <property type="evidence" value="ECO:0007669"/>
    <property type="project" value="UniProtKB-SubCell"/>
</dbReference>
<dbReference type="PANTHER" id="PTHR37819">
    <property type="entry name" value="PROTEIN PSIE"/>
    <property type="match status" value="1"/>
</dbReference>
<evidence type="ECO:0000256" key="7">
    <source>
        <dbReference type="ARBA" id="ARBA00023136"/>
    </source>
</evidence>
<keyword evidence="7 8" id="KW-0472">Membrane</keyword>
<proteinExistence type="inferred from homology"/>
<comment type="caution">
    <text evidence="9">The sequence shown here is derived from an EMBL/GenBank/DDBJ whole genome shotgun (WGS) entry which is preliminary data.</text>
</comment>
<evidence type="ECO:0000256" key="3">
    <source>
        <dbReference type="ARBA" id="ARBA00021903"/>
    </source>
</evidence>
<dbReference type="InterPro" id="IPR020948">
    <property type="entry name" value="P_starv_induced_PsiE-like"/>
</dbReference>
<sequence>MKSIRSMQEVFRKLLHISEMFGLVVIAIATTYAMAREAWAMAFFGKVTLTDLLLMFLFLEILVMVTQYFKAGQLPVRFPLYIAIVSLARELILNIERITEWHMLASAGAIFLLALGVLLIRYGQSKYPSNGDSEKEEGTVMR</sequence>
<feature type="transmembrane region" description="Helical" evidence="8">
    <location>
        <begin position="47"/>
        <end position="66"/>
    </location>
</feature>
<feature type="transmembrane region" description="Helical" evidence="8">
    <location>
        <begin position="101"/>
        <end position="120"/>
    </location>
</feature>
<feature type="transmembrane region" description="Helical" evidence="8">
    <location>
        <begin position="14"/>
        <end position="35"/>
    </location>
</feature>
<evidence type="ECO:0000256" key="4">
    <source>
        <dbReference type="ARBA" id="ARBA00022475"/>
    </source>
</evidence>
<evidence type="ECO:0000256" key="6">
    <source>
        <dbReference type="ARBA" id="ARBA00022989"/>
    </source>
</evidence>
<evidence type="ECO:0000313" key="10">
    <source>
        <dbReference type="Proteomes" id="UP000622890"/>
    </source>
</evidence>
<protein>
    <recommendedName>
        <fullName evidence="3">Protein PsiE</fullName>
    </recommendedName>
</protein>
<evidence type="ECO:0000256" key="8">
    <source>
        <dbReference type="SAM" id="Phobius"/>
    </source>
</evidence>
<dbReference type="GO" id="GO:0016036">
    <property type="term" value="P:cellular response to phosphate starvation"/>
    <property type="evidence" value="ECO:0007669"/>
    <property type="project" value="InterPro"/>
</dbReference>
<gene>
    <name evidence="9" type="ORF">JJB74_00030</name>
</gene>
<dbReference type="EMBL" id="JAEPBG010000001">
    <property type="protein sequence ID" value="MBK4733003.1"/>
    <property type="molecule type" value="Genomic_DNA"/>
</dbReference>
<organism evidence="9 10">
    <name type="scientific">Noviherbaspirillum pedocola</name>
    <dbReference type="NCBI Taxonomy" id="2801341"/>
    <lineage>
        <taxon>Bacteria</taxon>
        <taxon>Pseudomonadati</taxon>
        <taxon>Pseudomonadota</taxon>
        <taxon>Betaproteobacteria</taxon>
        <taxon>Burkholderiales</taxon>
        <taxon>Oxalobacteraceae</taxon>
        <taxon>Noviherbaspirillum</taxon>
    </lineage>
</organism>
<comment type="subcellular location">
    <subcellularLocation>
        <location evidence="1">Cell inner membrane</location>
        <topology evidence="1">Multi-pass membrane protein</topology>
    </subcellularLocation>
</comment>
<evidence type="ECO:0000256" key="5">
    <source>
        <dbReference type="ARBA" id="ARBA00022692"/>
    </source>
</evidence>
<dbReference type="Pfam" id="PF06146">
    <property type="entry name" value="PsiE"/>
    <property type="match status" value="1"/>
</dbReference>